<dbReference type="Pfam" id="PF12936">
    <property type="entry name" value="Kri1_C"/>
    <property type="match status" value="1"/>
</dbReference>
<dbReference type="GO" id="GO:0005730">
    <property type="term" value="C:nucleolus"/>
    <property type="evidence" value="ECO:0007669"/>
    <property type="project" value="TreeGrafter"/>
</dbReference>
<feature type="region of interest" description="Disordered" evidence="3">
    <location>
        <begin position="132"/>
        <end position="154"/>
    </location>
</feature>
<evidence type="ECO:0000256" key="3">
    <source>
        <dbReference type="SAM" id="MobiDB-lite"/>
    </source>
</evidence>
<dbReference type="GO" id="GO:0000447">
    <property type="term" value="P:endonucleolytic cleavage in ITS1 to separate SSU-rRNA from 5.8S rRNA and LSU-rRNA from tricistronic rRNA transcript (SSU-rRNA, 5.8S rRNA, LSU-rRNA)"/>
    <property type="evidence" value="ECO:0007669"/>
    <property type="project" value="TreeGrafter"/>
</dbReference>
<protein>
    <recommendedName>
        <fullName evidence="2">Protein KRI1 homolog</fullName>
    </recommendedName>
</protein>
<evidence type="ECO:0000259" key="4">
    <source>
        <dbReference type="Pfam" id="PF12936"/>
    </source>
</evidence>
<feature type="region of interest" description="Disordered" evidence="3">
    <location>
        <begin position="585"/>
        <end position="718"/>
    </location>
</feature>
<proteinExistence type="inferred from homology"/>
<dbReference type="Pfam" id="PF05178">
    <property type="entry name" value="Kri1"/>
    <property type="match status" value="1"/>
</dbReference>
<evidence type="ECO:0000313" key="5">
    <source>
        <dbReference type="EMBL" id="CAG4642507.1"/>
    </source>
</evidence>
<gene>
    <name evidence="5" type="primary">EOG090X05XL</name>
</gene>
<dbReference type="PANTHER" id="PTHR14490:SF5">
    <property type="entry name" value="PROTEIN KRI1 HOMOLOG"/>
    <property type="match status" value="1"/>
</dbReference>
<dbReference type="InterPro" id="IPR018034">
    <property type="entry name" value="Kri1"/>
</dbReference>
<name>A0A9N6WRZ8_9CRUS</name>
<organism evidence="5">
    <name type="scientific">Evadne anonyx</name>
    <dbReference type="NCBI Taxonomy" id="141404"/>
    <lineage>
        <taxon>Eukaryota</taxon>
        <taxon>Metazoa</taxon>
        <taxon>Ecdysozoa</taxon>
        <taxon>Arthropoda</taxon>
        <taxon>Crustacea</taxon>
        <taxon>Branchiopoda</taxon>
        <taxon>Diplostraca</taxon>
        <taxon>Cladocera</taxon>
        <taxon>Onychopoda</taxon>
        <taxon>Podonidae</taxon>
        <taxon>Evadne</taxon>
    </lineage>
</organism>
<dbReference type="EMBL" id="OC985852">
    <property type="protein sequence ID" value="CAG4642507.1"/>
    <property type="molecule type" value="Genomic_DNA"/>
</dbReference>
<reference evidence="5" key="1">
    <citation type="submission" date="2021-04" db="EMBL/GenBank/DDBJ databases">
        <authorList>
            <person name="Cornetti L."/>
        </authorList>
    </citation>
    <scope>NUCLEOTIDE SEQUENCE</scope>
</reference>
<feature type="compositionally biased region" description="Basic residues" evidence="3">
    <location>
        <begin position="646"/>
        <end position="655"/>
    </location>
</feature>
<dbReference type="GO" id="GO:0030686">
    <property type="term" value="C:90S preribosome"/>
    <property type="evidence" value="ECO:0007669"/>
    <property type="project" value="TreeGrafter"/>
</dbReference>
<feature type="region of interest" description="Disordered" evidence="3">
    <location>
        <begin position="414"/>
        <end position="438"/>
    </location>
</feature>
<comment type="similarity">
    <text evidence="1">Belongs to the KRI1 family.</text>
</comment>
<feature type="region of interest" description="Disordered" evidence="3">
    <location>
        <begin position="50"/>
        <end position="71"/>
    </location>
</feature>
<dbReference type="AlphaFoldDB" id="A0A9N6WRZ8"/>
<accession>A0A9N6WRZ8</accession>
<evidence type="ECO:0000256" key="1">
    <source>
        <dbReference type="ARBA" id="ARBA00007473"/>
    </source>
</evidence>
<feature type="compositionally biased region" description="Basic and acidic residues" evidence="3">
    <location>
        <begin position="690"/>
        <end position="700"/>
    </location>
</feature>
<feature type="region of interest" description="Disordered" evidence="3">
    <location>
        <begin position="296"/>
        <end position="331"/>
    </location>
</feature>
<evidence type="ECO:0000256" key="2">
    <source>
        <dbReference type="ARBA" id="ARBA00017294"/>
    </source>
</evidence>
<dbReference type="PANTHER" id="PTHR14490">
    <property type="entry name" value="ZINC FINGER, ZZ TYPE"/>
    <property type="match status" value="1"/>
</dbReference>
<sequence>MASLFNDDKSDDEGELKINDNYADRYNTWRGKEEYQKLKDKYGESSALRMLNEGGEDSSSTSESEDEGDAWTADKEKDFFKTLSCLVSKDPSIYDSSKQFFNRDDDQMEVKKKKSLKDESITLRDYERKMVLENMDGEERRDTTNTNSLTYHQEQDKIKKDLKNLLQETDLESEDLLTIRQKDTQEQLKEESDYKEWLKGKKGNVDDDTKTHLKPLKDMWSDPKLDENEKFLKDFILNERYKESDDQDYIPTYEEIVHDSDGGLSEDEKTLDQQAEFEHKFNFRFEEPDPEYIKKYPRTIANSLRRPDTSRREKREELKERKQREKDQKKEDLKQLKKFKLKEIQDKIEHLKAITGNPALPFQEDELDEDFDPAKYDEKMKEVFNEEYYGVDDGEQKPEFPYDEELDNENWDEYAGQDEAGPSTSNWEEGAHCEDPDFNMDCDYDPQQANMDEMINNTKRNKSRRKSVFAKKLESKKPIFNPEEHPNYEEYLEEYYKLDYEDIIGDLPVRFKYRQVVANDFGLDTAEILTARDKELNRWCSVKKTCQYRPENEEMQDLKAFETKKNNLDLKKKLMPSLFDENPEELLVEDQEVARKKRRKNKDKEVPEMEEPHSKKMKPDDEAEEVTSPQPKEAAEQSEASGEPKQKKKKKRKNKNALPQEPQEMSQSNQEKKKQWAAKNITSEPSSSDFRSEMTDDRLKAYGFNPKKVRNQIKYRKT</sequence>
<feature type="compositionally biased region" description="Polar residues" evidence="3">
    <location>
        <begin position="680"/>
        <end position="689"/>
    </location>
</feature>
<feature type="compositionally biased region" description="Basic and acidic residues" evidence="3">
    <location>
        <begin position="132"/>
        <end position="143"/>
    </location>
</feature>
<dbReference type="InterPro" id="IPR024626">
    <property type="entry name" value="Kri1-like_C"/>
</dbReference>
<feature type="compositionally biased region" description="Basic and acidic residues" evidence="3">
    <location>
        <begin position="602"/>
        <end position="620"/>
    </location>
</feature>
<feature type="domain" description="Kri1-like C-terminal" evidence="4">
    <location>
        <begin position="488"/>
        <end position="573"/>
    </location>
</feature>
<feature type="compositionally biased region" description="Basic residues" evidence="3">
    <location>
        <begin position="707"/>
        <end position="718"/>
    </location>
</feature>
<feature type="compositionally biased region" description="Basic and acidic residues" evidence="3">
    <location>
        <begin position="305"/>
        <end position="331"/>
    </location>
</feature>